<evidence type="ECO:0000259" key="5">
    <source>
        <dbReference type="PROSITE" id="PS50937"/>
    </source>
</evidence>
<evidence type="ECO:0000256" key="3">
    <source>
        <dbReference type="ARBA" id="ARBA00023163"/>
    </source>
</evidence>
<evidence type="ECO:0000313" key="7">
    <source>
        <dbReference type="Proteomes" id="UP000002171"/>
    </source>
</evidence>
<dbReference type="InterPro" id="IPR000551">
    <property type="entry name" value="MerR-type_HTH_dom"/>
</dbReference>
<dbReference type="Pfam" id="PF09278">
    <property type="entry name" value="MerR-DNA-bind"/>
    <property type="match status" value="1"/>
</dbReference>
<evidence type="ECO:0000313" key="6">
    <source>
        <dbReference type="EMBL" id="EAR61159.1"/>
    </source>
</evidence>
<keyword evidence="3" id="KW-0804">Transcription</keyword>
<name>A0A7U8C788_NEPCE</name>
<protein>
    <submittedName>
        <fullName evidence="6">Putative transcriptional regulator</fullName>
    </submittedName>
</protein>
<keyword evidence="1" id="KW-0805">Transcription regulation</keyword>
<dbReference type="SUPFAM" id="SSF46955">
    <property type="entry name" value="Putative DNA-binding domain"/>
    <property type="match status" value="1"/>
</dbReference>
<proteinExistence type="predicted"/>
<comment type="caution">
    <text evidence="6">The sequence shown here is derived from an EMBL/GenBank/DDBJ whole genome shotgun (WGS) entry which is preliminary data.</text>
</comment>
<dbReference type="InterPro" id="IPR009061">
    <property type="entry name" value="DNA-bd_dom_put_sf"/>
</dbReference>
<evidence type="ECO:0000256" key="4">
    <source>
        <dbReference type="SAM" id="Coils"/>
    </source>
</evidence>
<dbReference type="InterPro" id="IPR047057">
    <property type="entry name" value="MerR_fam"/>
</dbReference>
<dbReference type="SMART" id="SM00422">
    <property type="entry name" value="HTH_MERR"/>
    <property type="match status" value="1"/>
</dbReference>
<dbReference type="AlphaFoldDB" id="A0A7U8C788"/>
<evidence type="ECO:0000256" key="1">
    <source>
        <dbReference type="ARBA" id="ARBA00023015"/>
    </source>
</evidence>
<keyword evidence="4" id="KW-0175">Coiled coil</keyword>
<evidence type="ECO:0000256" key="2">
    <source>
        <dbReference type="ARBA" id="ARBA00023125"/>
    </source>
</evidence>
<reference evidence="6 7" key="1">
    <citation type="submission" date="2006-02" db="EMBL/GenBank/DDBJ databases">
        <authorList>
            <person name="Pinhassi J."/>
            <person name="Pedros-Alio C."/>
            <person name="Ferriera S."/>
            <person name="Johnson J."/>
            <person name="Kravitz S."/>
            <person name="Halpern A."/>
            <person name="Remington K."/>
            <person name="Beeson K."/>
            <person name="Tran B."/>
            <person name="Rogers Y.-H."/>
            <person name="Friedman R."/>
            <person name="Venter J.C."/>
        </authorList>
    </citation>
    <scope>NUCLEOTIDE SEQUENCE [LARGE SCALE GENOMIC DNA]</scope>
    <source>
        <strain evidence="6 7">MED92</strain>
    </source>
</reference>
<dbReference type="Gene3D" id="1.10.1660.10">
    <property type="match status" value="1"/>
</dbReference>
<dbReference type="PRINTS" id="PR00040">
    <property type="entry name" value="HTHMERR"/>
</dbReference>
<dbReference type="EMBL" id="AAOW01000010">
    <property type="protein sequence ID" value="EAR61159.1"/>
    <property type="molecule type" value="Genomic_DNA"/>
</dbReference>
<feature type="coiled-coil region" evidence="4">
    <location>
        <begin position="84"/>
        <end position="114"/>
    </location>
</feature>
<gene>
    <name evidence="6" type="ORF">MED92_04874</name>
</gene>
<dbReference type="RefSeq" id="WP_007021441.1">
    <property type="nucleotide sequence ID" value="NZ_CH724126.1"/>
</dbReference>
<dbReference type="PANTHER" id="PTHR30204">
    <property type="entry name" value="REDOX-CYCLING DRUG-SENSING TRANSCRIPTIONAL ACTIVATOR SOXR"/>
    <property type="match status" value="1"/>
</dbReference>
<dbReference type="PROSITE" id="PS00552">
    <property type="entry name" value="HTH_MERR_1"/>
    <property type="match status" value="1"/>
</dbReference>
<dbReference type="GO" id="GO:0003700">
    <property type="term" value="F:DNA-binding transcription factor activity"/>
    <property type="evidence" value="ECO:0007669"/>
    <property type="project" value="InterPro"/>
</dbReference>
<sequence length="132" mass="14927">MTLLKIGQVAKQSDISVETVRYYEKRGLIPAPQRLDSGYRVYPQSILQRLHFIQRCKDLGFSLQEIGELLNLQTDPATSSALVKEQVENKIQLVKQKIGELQKIEHSLEQLSDLCCGDGPVSDCPIIDFLKQ</sequence>
<feature type="domain" description="HTH merR-type" evidence="5">
    <location>
        <begin position="3"/>
        <end position="72"/>
    </location>
</feature>
<dbReference type="Proteomes" id="UP000002171">
    <property type="component" value="Unassembled WGS sequence"/>
</dbReference>
<keyword evidence="2" id="KW-0238">DNA-binding</keyword>
<dbReference type="PROSITE" id="PS50937">
    <property type="entry name" value="HTH_MERR_2"/>
    <property type="match status" value="1"/>
</dbReference>
<keyword evidence="7" id="KW-1185">Reference proteome</keyword>
<dbReference type="PANTHER" id="PTHR30204:SF94">
    <property type="entry name" value="HEAVY METAL-DEPENDENT TRANSCRIPTIONAL REGULATOR HI_0293-RELATED"/>
    <property type="match status" value="1"/>
</dbReference>
<dbReference type="Pfam" id="PF00376">
    <property type="entry name" value="MerR"/>
    <property type="match status" value="1"/>
</dbReference>
<dbReference type="OrthoDB" id="9808480at2"/>
<dbReference type="CDD" id="cd04770">
    <property type="entry name" value="HTH_HMRTR"/>
    <property type="match status" value="1"/>
</dbReference>
<dbReference type="GO" id="GO:0003677">
    <property type="term" value="F:DNA binding"/>
    <property type="evidence" value="ECO:0007669"/>
    <property type="project" value="UniProtKB-KW"/>
</dbReference>
<accession>A0A7U8C788</accession>
<dbReference type="InterPro" id="IPR015358">
    <property type="entry name" value="Tscrpt_reg_MerR_DNA-bd"/>
</dbReference>
<organism evidence="6 7">
    <name type="scientific">Neptuniibacter caesariensis</name>
    <dbReference type="NCBI Taxonomy" id="207954"/>
    <lineage>
        <taxon>Bacteria</taxon>
        <taxon>Pseudomonadati</taxon>
        <taxon>Pseudomonadota</taxon>
        <taxon>Gammaproteobacteria</taxon>
        <taxon>Oceanospirillales</taxon>
        <taxon>Oceanospirillaceae</taxon>
        <taxon>Neptuniibacter</taxon>
    </lineage>
</organism>